<gene>
    <name evidence="2" type="primary">ORF187623</name>
</gene>
<organism evidence="2">
    <name type="scientific">Arion vulgaris</name>
    <dbReference type="NCBI Taxonomy" id="1028688"/>
    <lineage>
        <taxon>Eukaryota</taxon>
        <taxon>Metazoa</taxon>
        <taxon>Spiralia</taxon>
        <taxon>Lophotrochozoa</taxon>
        <taxon>Mollusca</taxon>
        <taxon>Gastropoda</taxon>
        <taxon>Heterobranchia</taxon>
        <taxon>Euthyneura</taxon>
        <taxon>Panpulmonata</taxon>
        <taxon>Eupulmonata</taxon>
        <taxon>Stylommatophora</taxon>
        <taxon>Helicina</taxon>
        <taxon>Arionoidea</taxon>
        <taxon>Arionidae</taxon>
        <taxon>Arion</taxon>
    </lineage>
</organism>
<sequence>RKPVMIDDYNQRMNGCDPVDQSVVAYGTFNRRTRKWWKKIFFWIFEIAQLNAYKLFVLSRSQTTELALIQKKTGP</sequence>
<evidence type="ECO:0000313" key="2">
    <source>
        <dbReference type="EMBL" id="CEK92306.1"/>
    </source>
</evidence>
<feature type="domain" description="PiggyBac transposable element-derived protein" evidence="1">
    <location>
        <begin position="1"/>
        <end position="53"/>
    </location>
</feature>
<dbReference type="Pfam" id="PF13843">
    <property type="entry name" value="DDE_Tnp_1_7"/>
    <property type="match status" value="1"/>
</dbReference>
<accession>A0A0B7BJ17</accession>
<protein>
    <recommendedName>
        <fullName evidence="1">PiggyBac transposable element-derived protein domain-containing protein</fullName>
    </recommendedName>
</protein>
<name>A0A0B7BJ17_9EUPU</name>
<dbReference type="EMBL" id="HACG01045441">
    <property type="protein sequence ID" value="CEK92306.1"/>
    <property type="molecule type" value="Transcribed_RNA"/>
</dbReference>
<evidence type="ECO:0000259" key="1">
    <source>
        <dbReference type="Pfam" id="PF13843"/>
    </source>
</evidence>
<proteinExistence type="predicted"/>
<feature type="non-terminal residue" evidence="2">
    <location>
        <position position="1"/>
    </location>
</feature>
<dbReference type="PANTHER" id="PTHR46599">
    <property type="entry name" value="PIGGYBAC TRANSPOSABLE ELEMENT-DERIVED PROTEIN 4"/>
    <property type="match status" value="1"/>
</dbReference>
<dbReference type="AlphaFoldDB" id="A0A0B7BJ17"/>
<dbReference type="InterPro" id="IPR029526">
    <property type="entry name" value="PGBD"/>
</dbReference>
<reference evidence="2" key="1">
    <citation type="submission" date="2014-12" db="EMBL/GenBank/DDBJ databases">
        <title>Insight into the proteome of Arion vulgaris.</title>
        <authorList>
            <person name="Aradska J."/>
            <person name="Bulat T."/>
            <person name="Smidak R."/>
            <person name="Sarate P."/>
            <person name="Gangsoo J."/>
            <person name="Sialana F."/>
            <person name="Bilban M."/>
            <person name="Lubec G."/>
        </authorList>
    </citation>
    <scope>NUCLEOTIDE SEQUENCE</scope>
    <source>
        <tissue evidence="2">Skin</tissue>
    </source>
</reference>
<dbReference type="PANTHER" id="PTHR46599:SF3">
    <property type="entry name" value="PIGGYBAC TRANSPOSABLE ELEMENT-DERIVED PROTEIN 4"/>
    <property type="match status" value="1"/>
</dbReference>